<protein>
    <recommendedName>
        <fullName evidence="6">Fibronectin type-III domain-containing protein</fullName>
    </recommendedName>
</protein>
<dbReference type="EMBL" id="STGX01000002">
    <property type="protein sequence ID" value="THV31212.1"/>
    <property type="molecule type" value="Genomic_DNA"/>
</dbReference>
<evidence type="ECO:0000256" key="3">
    <source>
        <dbReference type="ARBA" id="ARBA00023326"/>
    </source>
</evidence>
<evidence type="ECO:0000256" key="1">
    <source>
        <dbReference type="ARBA" id="ARBA00022737"/>
    </source>
</evidence>
<dbReference type="OrthoDB" id="5241356at2"/>
<reference evidence="7 8" key="1">
    <citation type="journal article" date="2018" name="Int. J. Syst. Evol. Microbiol.">
        <title>Glycomyces paridis sp. nov., isolated from the medicinal plant Paris polyphylla.</title>
        <authorList>
            <person name="Fang X.M."/>
            <person name="Bai J.L."/>
            <person name="Su J."/>
            <person name="Zhao L.L."/>
            <person name="Liu H.Y."/>
            <person name="Ma B.P."/>
            <person name="Zhang Y.Q."/>
            <person name="Yu L.Y."/>
        </authorList>
    </citation>
    <scope>NUCLEOTIDE SEQUENCE [LARGE SCALE GENOMIC DNA]</scope>
    <source>
        <strain evidence="7 8">CPCC 204357</strain>
    </source>
</reference>
<keyword evidence="3" id="KW-0119">Carbohydrate metabolism</keyword>
<proteinExistence type="predicted"/>
<dbReference type="PANTHER" id="PTHR13817:SF73">
    <property type="entry name" value="FIBRONECTIN TYPE-III DOMAIN-CONTAINING PROTEIN"/>
    <property type="match status" value="1"/>
</dbReference>
<keyword evidence="5" id="KW-0472">Membrane</keyword>
<feature type="region of interest" description="Disordered" evidence="4">
    <location>
        <begin position="241"/>
        <end position="266"/>
    </location>
</feature>
<organism evidence="7 8">
    <name type="scientific">Glycomyces paridis</name>
    <dbReference type="NCBI Taxonomy" id="2126555"/>
    <lineage>
        <taxon>Bacteria</taxon>
        <taxon>Bacillati</taxon>
        <taxon>Actinomycetota</taxon>
        <taxon>Actinomycetes</taxon>
        <taxon>Glycomycetales</taxon>
        <taxon>Glycomycetaceae</taxon>
        <taxon>Glycomyces</taxon>
    </lineage>
</organism>
<keyword evidence="1" id="KW-0677">Repeat</keyword>
<dbReference type="SMART" id="SM00060">
    <property type="entry name" value="FN3"/>
    <property type="match status" value="3"/>
</dbReference>
<dbReference type="CDD" id="cd00063">
    <property type="entry name" value="FN3"/>
    <property type="match status" value="3"/>
</dbReference>
<dbReference type="InterPro" id="IPR036116">
    <property type="entry name" value="FN3_sf"/>
</dbReference>
<dbReference type="GO" id="GO:0000272">
    <property type="term" value="P:polysaccharide catabolic process"/>
    <property type="evidence" value="ECO:0007669"/>
    <property type="project" value="UniProtKB-KW"/>
</dbReference>
<dbReference type="InterPro" id="IPR013783">
    <property type="entry name" value="Ig-like_fold"/>
</dbReference>
<dbReference type="RefSeq" id="WP_136528085.1">
    <property type="nucleotide sequence ID" value="NZ_STGX01000002.1"/>
</dbReference>
<dbReference type="PANTHER" id="PTHR13817">
    <property type="entry name" value="TITIN"/>
    <property type="match status" value="1"/>
</dbReference>
<keyword evidence="2" id="KW-0326">Glycosidase</keyword>
<feature type="domain" description="Fibronectin type-III" evidence="6">
    <location>
        <begin position="408"/>
        <end position="497"/>
    </location>
</feature>
<feature type="region of interest" description="Disordered" evidence="4">
    <location>
        <begin position="363"/>
        <end position="417"/>
    </location>
</feature>
<keyword evidence="5" id="KW-0812">Transmembrane</keyword>
<evidence type="ECO:0000256" key="5">
    <source>
        <dbReference type="SAM" id="Phobius"/>
    </source>
</evidence>
<feature type="domain" description="Fibronectin type-III" evidence="6">
    <location>
        <begin position="500"/>
        <end position="596"/>
    </location>
</feature>
<feature type="transmembrane region" description="Helical" evidence="5">
    <location>
        <begin position="12"/>
        <end position="36"/>
    </location>
</feature>
<dbReference type="SUPFAM" id="SSF49265">
    <property type="entry name" value="Fibronectin type III"/>
    <property type="match status" value="2"/>
</dbReference>
<keyword evidence="2" id="KW-0378">Hydrolase</keyword>
<dbReference type="Gene3D" id="2.60.40.10">
    <property type="entry name" value="Immunoglobulins"/>
    <property type="match status" value="3"/>
</dbReference>
<feature type="compositionally biased region" description="Acidic residues" evidence="4">
    <location>
        <begin position="382"/>
        <end position="405"/>
    </location>
</feature>
<dbReference type="InterPro" id="IPR003961">
    <property type="entry name" value="FN3_dom"/>
</dbReference>
<dbReference type="InterPro" id="IPR050964">
    <property type="entry name" value="Striated_Muscle_Regulatory"/>
</dbReference>
<evidence type="ECO:0000313" key="8">
    <source>
        <dbReference type="Proteomes" id="UP000305792"/>
    </source>
</evidence>
<feature type="compositionally biased region" description="Polar residues" evidence="4">
    <location>
        <begin position="254"/>
        <end position="266"/>
    </location>
</feature>
<evidence type="ECO:0000256" key="4">
    <source>
        <dbReference type="SAM" id="MobiDB-lite"/>
    </source>
</evidence>
<dbReference type="Pfam" id="PF00041">
    <property type="entry name" value="fn3"/>
    <property type="match status" value="2"/>
</dbReference>
<keyword evidence="8" id="KW-1185">Reference proteome</keyword>
<comment type="caution">
    <text evidence="7">The sequence shown here is derived from an EMBL/GenBank/DDBJ whole genome shotgun (WGS) entry which is preliminary data.</text>
</comment>
<dbReference type="PROSITE" id="PS50853">
    <property type="entry name" value="FN3"/>
    <property type="match status" value="2"/>
</dbReference>
<keyword evidence="3" id="KW-0624">Polysaccharide degradation</keyword>
<evidence type="ECO:0000259" key="6">
    <source>
        <dbReference type="PROSITE" id="PS50853"/>
    </source>
</evidence>
<evidence type="ECO:0000256" key="2">
    <source>
        <dbReference type="ARBA" id="ARBA00023295"/>
    </source>
</evidence>
<dbReference type="AlphaFoldDB" id="A0A4S8PNA1"/>
<gene>
    <name evidence="7" type="ORF">E9998_02210</name>
</gene>
<keyword evidence="5" id="KW-1133">Transmembrane helix</keyword>
<evidence type="ECO:0000313" key="7">
    <source>
        <dbReference type="EMBL" id="THV31212.1"/>
    </source>
</evidence>
<accession>A0A4S8PNA1</accession>
<sequence length="777" mass="79561">MPRSSTPDTRQLNVKGLLIAVGLPVLLVGALVATLLGTGAFSRESQGEDASLWLWTTQAGEIARVNGLTAATDVRYDLTDAAGNAVQIEQTDSHLLLREIVTGKVSAIDLSTLELTGSAETVPGEGVRVALSDEGAFIIDQTQGLVNQVHPATLTPIGEPLQFPAGLTGGAFDVDGKLWIGVPREGTIVQIEPEDAGAKTLATEVVAEPRQELALTVLGDGVAVLNSTVKQMTTIRSDGRRSVTDVELAGPSETADTSPGTIASVTVTDPPSVITVDDDSSKRFATGATPSNLLGASVEFHQRIYVPDGAAGLVWVYDLDGTELDRIELDSGGGPIELYHTGDTLFANAVNTNQAVVVSSDGNARLAEKNRDDVLGGNVPPTDDEDDTGNDEGDEEGETPDEPVDPEAPGAVTDLTGVGGDGLVSLSWNAAPNHGAALTKYVVEGAGKTWEIAPGQRVLEVGGLTNGDEYSFTVTAHNAIGEGPAVGTSPIVPTSALPEAVTAVEAVANADGTVTLSWPEAETEGPAITGYRIESVDSDGVSQALADVTGTSHTFADGALEYGSNYVFTVRTLAGGAAAEPSPQSATVVPFSAADAPGGLEVATVSDAAGTVEATWSQPANNGRAIEKYVVEANGRTVEVTEPYALLEGFGDGEEVSVSVTAVNEAGESEAATASATTVAIPSLELAVDRTGTNWAYLSATVDDGGGVADCTIGGTENNYDRELHGETESGQVSQFSIEGACTMGTFTGVEGVTYTLTVNIDNAAGTSTGSVTFTLG</sequence>
<name>A0A4S8PNA1_9ACTN</name>
<dbReference type="SUPFAM" id="SSF101898">
    <property type="entry name" value="NHL repeat"/>
    <property type="match status" value="1"/>
</dbReference>
<dbReference type="Proteomes" id="UP000305792">
    <property type="component" value="Unassembled WGS sequence"/>
</dbReference>
<dbReference type="GO" id="GO:0016798">
    <property type="term" value="F:hydrolase activity, acting on glycosyl bonds"/>
    <property type="evidence" value="ECO:0007669"/>
    <property type="project" value="UniProtKB-KW"/>
</dbReference>